<dbReference type="GO" id="GO:0005829">
    <property type="term" value="C:cytosol"/>
    <property type="evidence" value="ECO:0000318"/>
    <property type="project" value="GO_Central"/>
</dbReference>
<dbReference type="GO" id="GO:0005886">
    <property type="term" value="C:plasma membrane"/>
    <property type="evidence" value="ECO:0007669"/>
    <property type="project" value="UniProtKB-SubCell"/>
</dbReference>
<evidence type="ECO:0000313" key="14">
    <source>
        <dbReference type="EnsemblMetazoa" id="PPA16258.1"/>
    </source>
</evidence>
<dbReference type="GO" id="GO:0008270">
    <property type="term" value="F:zinc ion binding"/>
    <property type="evidence" value="ECO:0007669"/>
    <property type="project" value="UniProtKB-KW"/>
</dbReference>
<keyword evidence="9 13" id="KW-0472">Membrane</keyword>
<dbReference type="InterPro" id="IPR018000">
    <property type="entry name" value="Neurotransmitter_ion_chnl_CS"/>
</dbReference>
<dbReference type="InterPro" id="IPR038050">
    <property type="entry name" value="Neuro_actylchol_rec"/>
</dbReference>
<dbReference type="GO" id="GO:0005230">
    <property type="term" value="F:extracellular ligand-gated monoatomic ion channel activity"/>
    <property type="evidence" value="ECO:0007669"/>
    <property type="project" value="InterPro"/>
</dbReference>
<feature type="region of interest" description="Disordered" evidence="12">
    <location>
        <begin position="2777"/>
        <end position="2833"/>
    </location>
</feature>
<feature type="compositionally biased region" description="Basic and acidic residues" evidence="12">
    <location>
        <begin position="1163"/>
        <end position="1172"/>
    </location>
</feature>
<dbReference type="GO" id="GO:0004888">
    <property type="term" value="F:transmembrane signaling receptor activity"/>
    <property type="evidence" value="ECO:0007669"/>
    <property type="project" value="InterPro"/>
</dbReference>
<dbReference type="InterPro" id="IPR006029">
    <property type="entry name" value="Neurotrans-gated_channel_TM"/>
</dbReference>
<evidence type="ECO:0000256" key="6">
    <source>
        <dbReference type="ARBA" id="ARBA00022771"/>
    </source>
</evidence>
<dbReference type="Pfam" id="PF02932">
    <property type="entry name" value="Neur_chan_memb"/>
    <property type="match status" value="1"/>
</dbReference>
<dbReference type="GO" id="GO:0007268">
    <property type="term" value="P:chemical synaptic transmission"/>
    <property type="evidence" value="ECO:0007669"/>
    <property type="project" value="InterPro"/>
</dbReference>
<feature type="region of interest" description="Disordered" evidence="12">
    <location>
        <begin position="1056"/>
        <end position="1135"/>
    </location>
</feature>
<feature type="compositionally biased region" description="Low complexity" evidence="12">
    <location>
        <begin position="2815"/>
        <end position="2831"/>
    </location>
</feature>
<comment type="subcellular location">
    <subcellularLocation>
        <location evidence="2">Cell membrane</location>
    </subcellularLocation>
    <subcellularLocation>
        <location evidence="1">Membrane</location>
        <topology evidence="1">Multi-pass membrane protein</topology>
    </subcellularLocation>
</comment>
<keyword evidence="13" id="KW-0812">Transmembrane</keyword>
<dbReference type="PROSITE" id="PS50089">
    <property type="entry name" value="ZF_RING_2"/>
    <property type="match status" value="1"/>
</dbReference>
<dbReference type="SMART" id="SM00028">
    <property type="entry name" value="TPR"/>
    <property type="match status" value="4"/>
</dbReference>
<dbReference type="Gene3D" id="2.70.170.10">
    <property type="entry name" value="Neurotransmitter-gated ion-channel ligand-binding domain"/>
    <property type="match status" value="1"/>
</dbReference>
<dbReference type="InterPro" id="IPR036719">
    <property type="entry name" value="Neuro-gated_channel_TM_sf"/>
</dbReference>
<dbReference type="Proteomes" id="UP000005239">
    <property type="component" value="Unassembled WGS sequence"/>
</dbReference>
<organism evidence="14 15">
    <name type="scientific">Pristionchus pacificus</name>
    <name type="common">Parasitic nematode worm</name>
    <dbReference type="NCBI Taxonomy" id="54126"/>
    <lineage>
        <taxon>Eukaryota</taxon>
        <taxon>Metazoa</taxon>
        <taxon>Ecdysozoa</taxon>
        <taxon>Nematoda</taxon>
        <taxon>Chromadorea</taxon>
        <taxon>Rhabditida</taxon>
        <taxon>Rhabditina</taxon>
        <taxon>Diplogasteromorpha</taxon>
        <taxon>Diplogasteroidea</taxon>
        <taxon>Neodiplogasteridae</taxon>
        <taxon>Pristionchus</taxon>
    </lineage>
</organism>
<keyword evidence="8" id="KW-0406">Ion transport</keyword>
<dbReference type="InterPro" id="IPR001841">
    <property type="entry name" value="Znf_RING"/>
</dbReference>
<reference evidence="14" key="2">
    <citation type="submission" date="2022-06" db="UniProtKB">
        <authorList>
            <consortium name="EnsemblMetazoa"/>
        </authorList>
    </citation>
    <scope>IDENTIFICATION</scope>
    <source>
        <strain evidence="14">PS312</strain>
    </source>
</reference>
<dbReference type="GO" id="GO:0000139">
    <property type="term" value="C:Golgi membrane"/>
    <property type="evidence" value="ECO:0000318"/>
    <property type="project" value="GO_Central"/>
</dbReference>
<evidence type="ECO:0000313" key="15">
    <source>
        <dbReference type="Proteomes" id="UP000005239"/>
    </source>
</evidence>
<dbReference type="InterPro" id="IPR011990">
    <property type="entry name" value="TPR-like_helical_dom_sf"/>
</dbReference>
<proteinExistence type="predicted"/>
<dbReference type="PRINTS" id="PR00253">
    <property type="entry name" value="GABAARECEPTR"/>
</dbReference>
<feature type="compositionally biased region" description="Basic and acidic residues" evidence="12">
    <location>
        <begin position="2789"/>
        <end position="2807"/>
    </location>
</feature>
<dbReference type="InterPro" id="IPR019734">
    <property type="entry name" value="TPR_rpt"/>
</dbReference>
<dbReference type="InterPro" id="IPR013083">
    <property type="entry name" value="Znf_RING/FYVE/PHD"/>
</dbReference>
<dbReference type="InterPro" id="IPR006202">
    <property type="entry name" value="Neur_chan_lig-bd"/>
</dbReference>
<protein>
    <recommendedName>
        <fullName evidence="11">Protein RIC1 homolog</fullName>
    </recommendedName>
</protein>
<sequence length="3289" mass="366049">MAKVRNIADWRSANVQKLRRVWPRGRYKSSSSPHLDSLLILPSISTEKSVVSCHASPSGQRAPQRIPFSTPLQSAHRPRKRMGQRVAKQQMQAGVRLYHQRHHQQAVQKWTTALSTLQNPEDRFITLGYLAQAFCDAGDCEATLHYALLQMELASEKNDEYMKSEAFLNLAKAYEKLADYSKALSYGKASLQHPSMDPRTPGYAHLSLAMAHLGLSQFQQSLESFEAAMNVANTSDDRLLELQICVGLGVLFTLLRDITKSLIFLRNALAIVQTVTVEDVHAKYRALILLHLSVALRIRGSLVEAKEACDEALRLSSECGNRTLHARCMCSLADIYRELGESEAKETITKSWARYEEAFRIMRSSSDRQGEMVVLASMAKSASESRSHYSGQCECQAISLNKKCLEIAKMIGCKYAMLKCHLRLAELYGQLSDDDSEEIARKAASGLTQEMELFCNFCGQRFAMKDESLQALRCSHIFHEKCLHTFLKERTDQTCPKCRCRAFLSDNISLRTPSICSIDVEPMPGSSRTGPSPPYVPPGAVRTCLVNAPSFDEGTLKRGNHVGNHDEYSTIRRRYAQDNHVNFRETNGPTCSTSGLPPPPPPVTCTSNHRQMSASVTSSIDEAMTAEMATSLERLDSAIHANIVEQRKAMVAAKKPPPPPPRKPPPPCCGDGGLPPSVHSIISLPPPQSLPENGPLVFTRGPTITDLQVIRDRQQKEHVSLNNLPFLALSSIFTMRRRFTLLLPFLLLIITVDARRRPGGGREFPSSHRHDGGMGWLQDLDEDLVLLRAYNTAMEFTTNDEPSASKTSTTKTTATTTEETTTKMRKKVKIKVKKKKSKEEKKGTDEDSIVTLITDTLLDFENDNETIVDDGKSLGTNKTVLIVDATYKADRLGINSSSLEQCELWQIFWTLNGSTPIDNDNSTAEEAGSAKEIQVKLKKKEVFTDEKKLEALGIEPKEFLENWKALELNYERICELRERFHWARNADQAKEIGIDENSPICAPFKEELNPGLDKLSDLAASLNQLVETAQSTRPKKKKIIDTDDNAMIGTTWDTQDKGTIFDESPTSDAPTSTTDVFESFDEESEEVEHGRIIPEEKEHSGDGMIQVDSSTRDSTVIHHASDRNRNKEEEPKEGTIADKVRELLGLKEEKEKEKKFDYYDYEAKNPKETPKENDEDIETNNLNGIKKLKENKQEEDSTEYYEEVTTRKYTPKHDEHGNKIADREDPDYYYVDENDNVMARYETHHDNEKRKRKKRRSGDSGEKSEEDLEHFLADSFGDLIAEDKKGNETTLEYPSLRIDAHDLANPSFYVTDDIAALALNLTFPENTFVHHEGIALFLPGVCAGFTPKTVGGFDGKEFENIETQGPIGVSIQALEAAGVNLTQLAEKLRNDTEVDEILSRTNETTRTLGGSFILPVLSKNQYDPYSAPIVFEGSAVTVRFGVYIESMSNFQTSTMDYDMDIYLLMAWRDARLFNPYDKPILVKEEEVLEKIWRPDPFFANAKEAEYHEVTFLNFLMRIFPDGLVLYETRIRLKTACSLILCKYPHDKQTCELQIKSFAYPLETVRFEWFTKKENAIDKNPDVKLPELYIDRYEPTTCDKTRKSGSFACLRAVFRLKRDVGFHIAQTYIPTSLALMFSWVGVWLPEEFMEGRIGVAITVLLTLSTESAGAREHLPSVSYMKAIDLWFGFITGFVFFTLLQTLFVIAFDKRAAQLRKYAAKKRSDINEETREAILRKADRYHKTGRYLDNFCRVFYPLSFALFLIMYYFVYTEGRQDDCINQTKPSECSASSRFILLSYIDQECSLHLSDDIKEDVIGVVGNRDRSLIALITLSSVHIYNAQPSVLLCTYRQPEPELAEKGEFVRAYWQFDSIALAVTTKKTHLLIFSVTLDIDERSYCLKESDEREQIRSRLRLSKDGLPSVFLQLNVVVNTTSPISCAAPNRDELLICGSNGFVHHLQWNGKFDNSPSNCSSFQLSKIPFAHDQLQSKPAFLSDHSSVFIRDITFAPLTGGYSIVLSDGRAALLTSNDHKFLPNTLLGVWASHLKDAVVTDTNHRFRSLLFGCTNGDIVAYHVDDLTGALHQTFRVSLTIRNGPELSGRLGHVRTLRVLPQNGAIAVVWDSGGRGSRHAKSFPDASISSSLGPSTSTATSSPSSTALTPLPPVCAVFSPMGAQWWCSLEGREEYRNDSEDPATYTSIDWGPEGYQIWLGGSNGASLLQMTRSAAFANPYMEHSNRIVLIGAQRIYISPLRSREVLAASPQSVWSAIDLRPEYLHANWPIRFASLDREYGRTLVVAGSTGLSFCALSNQQTRLDERFASTKETDARIIMSNMKGDILVTMDVESRLLMYTLHRVDREGDREGFPRAAIERTAEIRIGELVPHIACLVSVHLTVLTYDKAASAIFVPGVDTVLLNISGRLYTLTPKAVTRDDGAGGEDEENRFQLNQPATIASFVEQVWHDRAVERNTKEDEDTTSPLRNALWINCGARGSHVWLPLLSGRTRSGTLSMSSGANNLTGHHHDSFLSRRIMIPFGMEINPALIASSDCIATGVESTPAVYSPSLTLYTPHRNSEVFIHHLLRQLLKRNLGMFALDLAESFRYLPYFTHSLELLLHNVLEEEATSAEPIPDPLLPRVVAFIQEFPEFLKTIAHCARKTELALWPSLFEVTGKATDLFEVCLRDGELDTAASYLIILQNSESAAVSLEQSAHLLREALTSCSWQLARDLVRFAKSIDAEDMESSPARSPPPSMGRRPSRGTKGAGAADELVLARFQAAGKVGRLRHSHSVSDAPGKDGSTREGGISRKDSASKRVLKTQSSDLSPSSPHSPTSNSSMTNAMLDRMNRLLLDHARGLLEEYCVRDLGCLCSHLEMDTSALLASLSVSPQSSTSPSPLGIVDFSLALQRVHSQFEWPYPVPSSRVVEQLAKKFAGIKSSASTACLSDTFSDMFNPPTPSSIKSKKISRDENSLAFTPIDEVPTDVDNGSTSGEVIAMMERMIGPNGYNNGGRDYRSGSPSASSMRTSSGIVTMDDSSSINGTIAGSLEPLLGPNEAVKGNEVREAQLRYMVGAFSEIAAMDWVFLLCVVLRDATVARTSLSVAAGRRAGAAAMQRLRAGCKQLIEWAGQNCLGYVHILQVFDGHLSILCEALGPVNQAPAPSEHAAPKPTVSAQSKPVVAAAQSASAAAYVLRSRALRDAFGSPGGAVRSTDIGSSGVRQERPVGRARSRSVDRGTERNGEMMQQLRLGDDAVSNLAVQEGSDCSIIKSDIHIIKEVSLMNQQNVDLKFRGTHDLW</sequence>
<dbReference type="PROSITE" id="PS00236">
    <property type="entry name" value="NEUROTR_ION_CHANNEL"/>
    <property type="match status" value="1"/>
</dbReference>
<dbReference type="InterPro" id="IPR001965">
    <property type="entry name" value="Znf_PHD"/>
</dbReference>
<feature type="compositionally biased region" description="Pro residues" evidence="12">
    <location>
        <begin position="655"/>
        <end position="668"/>
    </location>
</feature>
<name>A0A2A6CT05_PRIPA</name>
<keyword evidence="13" id="KW-1133">Transmembrane helix</keyword>
<keyword evidence="7" id="KW-0862">Zinc</keyword>
<dbReference type="Pfam" id="PF13639">
    <property type="entry name" value="zf-RING_2"/>
    <property type="match status" value="1"/>
</dbReference>
<dbReference type="InterPro" id="IPR009771">
    <property type="entry name" value="RIC1_C"/>
</dbReference>
<feature type="region of interest" description="Disordered" evidence="12">
    <location>
        <begin position="1241"/>
        <end position="1267"/>
    </location>
</feature>
<dbReference type="CDD" id="cd16478">
    <property type="entry name" value="RING-H2_Rapsyn"/>
    <property type="match status" value="1"/>
</dbReference>
<dbReference type="CDD" id="cd19049">
    <property type="entry name" value="LGIC_TM_anion"/>
    <property type="match status" value="1"/>
</dbReference>
<dbReference type="EnsemblMetazoa" id="PPA16258.1">
    <property type="protein sequence ID" value="PPA16258.1"/>
    <property type="gene ID" value="WBGene00105812"/>
</dbReference>
<accession>A0A2A6CT05</accession>
<dbReference type="Pfam" id="PF02931">
    <property type="entry name" value="Neur_chan_LBD"/>
    <property type="match status" value="1"/>
</dbReference>
<dbReference type="SUPFAM" id="SSF63712">
    <property type="entry name" value="Nicotinic receptor ligand binding domain-like"/>
    <property type="match status" value="1"/>
</dbReference>
<dbReference type="FunFam" id="1.20.58.390:FF:000055">
    <property type="entry name" value="Ligand-Gated ion Channel"/>
    <property type="match status" value="1"/>
</dbReference>
<feature type="region of interest" description="Disordered" evidence="12">
    <location>
        <begin position="2733"/>
        <end position="2759"/>
    </location>
</feature>
<dbReference type="Gene3D" id="3.30.40.10">
    <property type="entry name" value="Zinc/RING finger domain, C3HC4 (zinc finger)"/>
    <property type="match status" value="1"/>
</dbReference>
<dbReference type="GO" id="GO:0045202">
    <property type="term" value="C:synapse"/>
    <property type="evidence" value="ECO:0007669"/>
    <property type="project" value="GOC"/>
</dbReference>
<feature type="region of interest" description="Disordered" evidence="12">
    <location>
        <begin position="1163"/>
        <end position="1227"/>
    </location>
</feature>
<evidence type="ECO:0000256" key="4">
    <source>
        <dbReference type="ARBA" id="ARBA00022475"/>
    </source>
</evidence>
<keyword evidence="3" id="KW-0813">Transport</keyword>
<feature type="compositionally biased region" description="Low complexity" evidence="12">
    <location>
        <begin position="2135"/>
        <end position="2155"/>
    </location>
</feature>
<feature type="region of interest" description="Disordered" evidence="12">
    <location>
        <begin position="652"/>
        <end position="682"/>
    </location>
</feature>
<feature type="region of interest" description="Disordered" evidence="12">
    <location>
        <begin position="2130"/>
        <end position="2155"/>
    </location>
</feature>
<evidence type="ECO:0000256" key="1">
    <source>
        <dbReference type="ARBA" id="ARBA00004141"/>
    </source>
</evidence>
<dbReference type="PANTHER" id="PTHR22746">
    <property type="entry name" value="RAB6A-GEF COMPLEX PARTNER PROTEIN 1"/>
    <property type="match status" value="1"/>
</dbReference>
<evidence type="ECO:0000256" key="2">
    <source>
        <dbReference type="ARBA" id="ARBA00004236"/>
    </source>
</evidence>
<feature type="compositionally biased region" description="Basic and acidic residues" evidence="12">
    <location>
        <begin position="1087"/>
        <end position="1101"/>
    </location>
</feature>
<feature type="region of interest" description="Disordered" evidence="12">
    <location>
        <begin position="3195"/>
        <end position="3233"/>
    </location>
</feature>
<dbReference type="Pfam" id="PF07064">
    <property type="entry name" value="RIC1"/>
    <property type="match status" value="1"/>
</dbReference>
<dbReference type="GO" id="GO:0042147">
    <property type="term" value="P:retrograde transport, endosome to Golgi"/>
    <property type="evidence" value="ECO:0000318"/>
    <property type="project" value="GO_Central"/>
</dbReference>
<dbReference type="Gene3D" id="1.20.58.390">
    <property type="entry name" value="Neurotransmitter-gated ion-channel transmembrane domain"/>
    <property type="match status" value="1"/>
</dbReference>
<keyword evidence="10" id="KW-0407">Ion channel</keyword>
<feature type="transmembrane region" description="Helical" evidence="13">
    <location>
        <begin position="1748"/>
        <end position="1768"/>
    </location>
</feature>
<evidence type="ECO:0000256" key="11">
    <source>
        <dbReference type="ARBA" id="ARBA00029879"/>
    </source>
</evidence>
<dbReference type="SUPFAM" id="SSF48452">
    <property type="entry name" value="TPR-like"/>
    <property type="match status" value="2"/>
</dbReference>
<dbReference type="SUPFAM" id="SSF57850">
    <property type="entry name" value="RING/U-box"/>
    <property type="match status" value="1"/>
</dbReference>
<feature type="transmembrane region" description="Helical" evidence="13">
    <location>
        <begin position="1684"/>
        <end position="1706"/>
    </location>
</feature>
<evidence type="ECO:0000256" key="7">
    <source>
        <dbReference type="ARBA" id="ARBA00022833"/>
    </source>
</evidence>
<dbReference type="SMART" id="SM00184">
    <property type="entry name" value="RING"/>
    <property type="match status" value="1"/>
</dbReference>
<reference evidence="15" key="1">
    <citation type="journal article" date="2008" name="Nat. Genet.">
        <title>The Pristionchus pacificus genome provides a unique perspective on nematode lifestyle and parasitism.</title>
        <authorList>
            <person name="Dieterich C."/>
            <person name="Clifton S.W."/>
            <person name="Schuster L.N."/>
            <person name="Chinwalla A."/>
            <person name="Delehaunty K."/>
            <person name="Dinkelacker I."/>
            <person name="Fulton L."/>
            <person name="Fulton R."/>
            <person name="Godfrey J."/>
            <person name="Minx P."/>
            <person name="Mitreva M."/>
            <person name="Roeseler W."/>
            <person name="Tian H."/>
            <person name="Witte H."/>
            <person name="Yang S.P."/>
            <person name="Wilson R.K."/>
            <person name="Sommer R.J."/>
        </authorList>
    </citation>
    <scope>NUCLEOTIDE SEQUENCE [LARGE SCALE GENOMIC DNA]</scope>
    <source>
        <strain evidence="15">PS312</strain>
    </source>
</reference>
<dbReference type="SMART" id="SM00249">
    <property type="entry name" value="PHD"/>
    <property type="match status" value="1"/>
</dbReference>
<dbReference type="SUPFAM" id="SSF90112">
    <property type="entry name" value="Neurotransmitter-gated ion-channel transmembrane pore"/>
    <property type="match status" value="1"/>
</dbReference>
<dbReference type="Gene3D" id="1.25.40.10">
    <property type="entry name" value="Tetratricopeptide repeat domain"/>
    <property type="match status" value="3"/>
</dbReference>
<feature type="compositionally biased region" description="Low complexity" evidence="12">
    <location>
        <begin position="1064"/>
        <end position="1077"/>
    </location>
</feature>
<dbReference type="FunFam" id="2.70.170.10:FF:000052">
    <property type="entry name" value="Ligand-Gated ion Channel"/>
    <property type="match status" value="1"/>
</dbReference>
<dbReference type="InterPro" id="IPR036734">
    <property type="entry name" value="Neur_chan_lig-bd_sf"/>
</dbReference>
<feature type="region of interest" description="Disordered" evidence="12">
    <location>
        <begin position="55"/>
        <end position="80"/>
    </location>
</feature>
<feature type="compositionally biased region" description="Low complexity" evidence="12">
    <location>
        <begin position="804"/>
        <end position="819"/>
    </location>
</feature>
<dbReference type="Pfam" id="PF10579">
    <property type="entry name" value="Rapsyn_N"/>
    <property type="match status" value="1"/>
</dbReference>
<evidence type="ECO:0000256" key="9">
    <source>
        <dbReference type="ARBA" id="ARBA00023136"/>
    </source>
</evidence>
<dbReference type="InterPro" id="IPR040096">
    <property type="entry name" value="Ric1"/>
</dbReference>
<evidence type="ECO:0000256" key="12">
    <source>
        <dbReference type="SAM" id="MobiDB-lite"/>
    </source>
</evidence>
<dbReference type="GO" id="GO:0034066">
    <property type="term" value="C:Ric1-Rgp1 guanyl-nucleotide exchange factor complex"/>
    <property type="evidence" value="ECO:0000318"/>
    <property type="project" value="GO_Central"/>
</dbReference>
<gene>
    <name evidence="14" type="primary">WBGene00105812</name>
</gene>
<keyword evidence="4" id="KW-1003">Cell membrane</keyword>
<feature type="region of interest" description="Disordered" evidence="12">
    <location>
        <begin position="799"/>
        <end position="822"/>
    </location>
</feature>
<keyword evidence="6" id="KW-0863">Zinc-finger</keyword>
<accession>A0A8R1YCK4</accession>
<dbReference type="GO" id="GO:0033130">
    <property type="term" value="F:acetylcholine receptor binding"/>
    <property type="evidence" value="ECO:0007669"/>
    <property type="project" value="InterPro"/>
</dbReference>
<dbReference type="PANTHER" id="PTHR22746:SF10">
    <property type="entry name" value="GUANINE NUCLEOTIDE EXCHANGE FACTOR SUBUNIT RIC1"/>
    <property type="match status" value="1"/>
</dbReference>
<evidence type="ECO:0000256" key="5">
    <source>
        <dbReference type="ARBA" id="ARBA00022723"/>
    </source>
</evidence>
<evidence type="ECO:0000256" key="13">
    <source>
        <dbReference type="SAM" id="Phobius"/>
    </source>
</evidence>
<evidence type="ECO:0000256" key="3">
    <source>
        <dbReference type="ARBA" id="ARBA00022448"/>
    </source>
</evidence>
<dbReference type="GO" id="GO:0006886">
    <property type="term" value="P:intracellular protein transport"/>
    <property type="evidence" value="ECO:0000318"/>
    <property type="project" value="GO_Central"/>
</dbReference>
<feature type="compositionally biased region" description="Basic and acidic residues" evidence="12">
    <location>
        <begin position="1115"/>
        <end position="1135"/>
    </location>
</feature>
<feature type="compositionally biased region" description="Basic and acidic residues" evidence="12">
    <location>
        <begin position="1211"/>
        <end position="1223"/>
    </location>
</feature>
<dbReference type="GO" id="GO:0043495">
    <property type="term" value="F:protein-membrane adaptor activity"/>
    <property type="evidence" value="ECO:0007669"/>
    <property type="project" value="InterPro"/>
</dbReference>
<keyword evidence="15" id="KW-1185">Reference proteome</keyword>
<feature type="compositionally biased region" description="Basic and acidic residues" evidence="12">
    <location>
        <begin position="3212"/>
        <end position="3233"/>
    </location>
</feature>
<dbReference type="CDD" id="cd18987">
    <property type="entry name" value="LGIC_ECD_anion"/>
    <property type="match status" value="1"/>
</dbReference>
<dbReference type="InterPro" id="IPR006028">
    <property type="entry name" value="GABAA/Glycine_rcpt"/>
</dbReference>
<evidence type="ECO:0000256" key="8">
    <source>
        <dbReference type="ARBA" id="ARBA00023065"/>
    </source>
</evidence>
<keyword evidence="5" id="KW-0479">Metal-binding</keyword>
<feature type="transmembrane region" description="Helical" evidence="13">
    <location>
        <begin position="1619"/>
        <end position="1641"/>
    </location>
</feature>
<dbReference type="InterPro" id="IPR019568">
    <property type="entry name" value="Rapsyn_myristoylation/link_N"/>
</dbReference>
<evidence type="ECO:0000256" key="10">
    <source>
        <dbReference type="ARBA" id="ARBA00023303"/>
    </source>
</evidence>